<dbReference type="Gene3D" id="3.60.21.10">
    <property type="match status" value="1"/>
</dbReference>
<proteinExistence type="inferred from homology"/>
<evidence type="ECO:0000313" key="4">
    <source>
        <dbReference type="EMBL" id="NIK72935.1"/>
    </source>
</evidence>
<protein>
    <recommendedName>
        <fullName evidence="2">Phosphoesterase</fullName>
        <ecNumber evidence="2">3.1.4.-</ecNumber>
    </recommendedName>
</protein>
<keyword evidence="2" id="KW-0479">Metal-binding</keyword>
<dbReference type="InterPro" id="IPR029052">
    <property type="entry name" value="Metallo-depent_PP-like"/>
</dbReference>
<accession>A0A846MNB1</accession>
<reference evidence="4 5" key="1">
    <citation type="submission" date="2020-03" db="EMBL/GenBank/DDBJ databases">
        <title>Genomic Encyclopedia of Type Strains, Phase IV (KMG-IV): sequencing the most valuable type-strain genomes for metagenomic binning, comparative biology and taxonomic classification.</title>
        <authorList>
            <person name="Goeker M."/>
        </authorList>
    </citation>
    <scope>NUCLEOTIDE SEQUENCE [LARGE SCALE GENOMIC DNA]</scope>
    <source>
        <strain evidence="4 5">DSM 5718</strain>
    </source>
</reference>
<keyword evidence="5" id="KW-1185">Reference proteome</keyword>
<dbReference type="AlphaFoldDB" id="A0A846MNB1"/>
<dbReference type="Pfam" id="PF12850">
    <property type="entry name" value="Metallophos_2"/>
    <property type="match status" value="1"/>
</dbReference>
<comment type="cofactor">
    <cofactor evidence="2">
        <name>a divalent metal cation</name>
        <dbReference type="ChEBI" id="CHEBI:60240"/>
    </cofactor>
</comment>
<sequence length="170" mass="18974">MRKIAILSDTHGHIDEQILKFCRGCDEIWHAGDVGGLQVIEALQEVAPLRAVYGNIDDQALRRVLPEHLAFEAEELQVFMTHIGALPPRYSKKIKGLLDAHHPQLFVCGHSHILRVIPDPAQKLLYINPGAAGHHGFHNIRTMLHLYLAGGKAQKIEVIELGKRGQLVQD</sequence>
<dbReference type="InterPro" id="IPR024654">
    <property type="entry name" value="Calcineurin-like_PHP_lpxH"/>
</dbReference>
<dbReference type="RefSeq" id="WP_166918224.1">
    <property type="nucleotide sequence ID" value="NZ_JAASRN010000001.1"/>
</dbReference>
<dbReference type="NCBIfam" id="TIGR00040">
    <property type="entry name" value="yfcE"/>
    <property type="match status" value="1"/>
</dbReference>
<dbReference type="EC" id="3.1.4.-" evidence="2"/>
<dbReference type="Proteomes" id="UP000537126">
    <property type="component" value="Unassembled WGS sequence"/>
</dbReference>
<dbReference type="InterPro" id="IPR000979">
    <property type="entry name" value="Phosphodiesterase_MJ0936/Vps29"/>
</dbReference>
<feature type="domain" description="Calcineurin-like phosphoesterase" evidence="3">
    <location>
        <begin position="3"/>
        <end position="146"/>
    </location>
</feature>
<evidence type="ECO:0000256" key="1">
    <source>
        <dbReference type="ARBA" id="ARBA00008950"/>
    </source>
</evidence>
<evidence type="ECO:0000256" key="2">
    <source>
        <dbReference type="RuleBase" id="RU362039"/>
    </source>
</evidence>
<dbReference type="EMBL" id="JAASRN010000001">
    <property type="protein sequence ID" value="NIK72935.1"/>
    <property type="molecule type" value="Genomic_DNA"/>
</dbReference>
<dbReference type="GO" id="GO:0046872">
    <property type="term" value="F:metal ion binding"/>
    <property type="evidence" value="ECO:0007669"/>
    <property type="project" value="UniProtKB-KW"/>
</dbReference>
<organism evidence="4 5">
    <name type="scientific">Thermonema lapsum</name>
    <dbReference type="NCBI Taxonomy" id="28195"/>
    <lineage>
        <taxon>Bacteria</taxon>
        <taxon>Pseudomonadati</taxon>
        <taxon>Bacteroidota</taxon>
        <taxon>Cytophagia</taxon>
        <taxon>Cytophagales</taxon>
        <taxon>Thermonemataceae</taxon>
        <taxon>Thermonema</taxon>
    </lineage>
</organism>
<dbReference type="GO" id="GO:0016787">
    <property type="term" value="F:hydrolase activity"/>
    <property type="evidence" value="ECO:0007669"/>
    <property type="project" value="UniProtKB-UniRule"/>
</dbReference>
<gene>
    <name evidence="4" type="ORF">FHS56_000421</name>
</gene>
<evidence type="ECO:0000259" key="3">
    <source>
        <dbReference type="Pfam" id="PF12850"/>
    </source>
</evidence>
<dbReference type="SUPFAM" id="SSF56300">
    <property type="entry name" value="Metallo-dependent phosphatases"/>
    <property type="match status" value="1"/>
</dbReference>
<name>A0A846MNB1_9BACT</name>
<comment type="similarity">
    <text evidence="1 2">Belongs to the metallophosphoesterase superfamily. YfcE family.</text>
</comment>
<evidence type="ECO:0000313" key="5">
    <source>
        <dbReference type="Proteomes" id="UP000537126"/>
    </source>
</evidence>
<comment type="caution">
    <text evidence="4">The sequence shown here is derived from an EMBL/GenBank/DDBJ whole genome shotgun (WGS) entry which is preliminary data.</text>
</comment>